<keyword evidence="6" id="KW-1185">Reference proteome</keyword>
<keyword evidence="3" id="KW-0119">Carbohydrate metabolism</keyword>
<evidence type="ECO:0000256" key="4">
    <source>
        <dbReference type="SAM" id="SignalP"/>
    </source>
</evidence>
<evidence type="ECO:0008006" key="7">
    <source>
        <dbReference type="Google" id="ProtNLM"/>
    </source>
</evidence>
<dbReference type="PANTHER" id="PTHR10091:SF3">
    <property type="entry name" value="ALDOSE 1-EPIMERASE"/>
    <property type="match status" value="1"/>
</dbReference>
<dbReference type="InterPro" id="IPR008183">
    <property type="entry name" value="Aldose_1/G6P_1-epimerase"/>
</dbReference>
<evidence type="ECO:0000313" key="5">
    <source>
        <dbReference type="EMBL" id="CAH9140269.1"/>
    </source>
</evidence>
<dbReference type="InterPro" id="IPR014718">
    <property type="entry name" value="GH-type_carb-bd"/>
</dbReference>
<gene>
    <name evidence="5" type="ORF">CEPIT_LOCUS38212</name>
</gene>
<accession>A0AAV0FY12</accession>
<evidence type="ECO:0000256" key="3">
    <source>
        <dbReference type="ARBA" id="ARBA00023277"/>
    </source>
</evidence>
<protein>
    <recommendedName>
        <fullName evidence="7">Aldose 1-epimerase</fullName>
    </recommendedName>
</protein>
<name>A0AAV0FY12_9ASTE</name>
<dbReference type="InterPro" id="IPR047215">
    <property type="entry name" value="Galactose_mutarotase-like"/>
</dbReference>
<evidence type="ECO:0000256" key="2">
    <source>
        <dbReference type="ARBA" id="ARBA00023235"/>
    </source>
</evidence>
<dbReference type="AlphaFoldDB" id="A0AAV0FY12"/>
<dbReference type="Proteomes" id="UP001152523">
    <property type="component" value="Unassembled WGS sequence"/>
</dbReference>
<dbReference type="Pfam" id="PF01263">
    <property type="entry name" value="Aldose_epim"/>
    <property type="match status" value="1"/>
</dbReference>
<dbReference type="SUPFAM" id="SSF74650">
    <property type="entry name" value="Galactose mutarotase-like"/>
    <property type="match status" value="2"/>
</dbReference>
<feature type="signal peptide" evidence="4">
    <location>
        <begin position="1"/>
        <end position="27"/>
    </location>
</feature>
<dbReference type="PANTHER" id="PTHR10091">
    <property type="entry name" value="ALDOSE-1-EPIMERASE"/>
    <property type="match status" value="1"/>
</dbReference>
<comment type="caution">
    <text evidence="5">The sequence shown here is derived from an EMBL/GenBank/DDBJ whole genome shotgun (WGS) entry which is preliminary data.</text>
</comment>
<dbReference type="CDD" id="cd09019">
    <property type="entry name" value="galactose_mutarotase_like"/>
    <property type="match status" value="1"/>
</dbReference>
<feature type="chain" id="PRO_5043751325" description="Aldose 1-epimerase" evidence="4">
    <location>
        <begin position="28"/>
        <end position="447"/>
    </location>
</feature>
<evidence type="ECO:0000313" key="6">
    <source>
        <dbReference type="Proteomes" id="UP001152523"/>
    </source>
</evidence>
<dbReference type="GO" id="GO:0004034">
    <property type="term" value="F:aldose 1-epimerase activity"/>
    <property type="evidence" value="ECO:0007669"/>
    <property type="project" value="TreeGrafter"/>
</dbReference>
<dbReference type="GO" id="GO:0030246">
    <property type="term" value="F:carbohydrate binding"/>
    <property type="evidence" value="ECO:0007669"/>
    <property type="project" value="InterPro"/>
</dbReference>
<dbReference type="EMBL" id="CAMAPF010001023">
    <property type="protein sequence ID" value="CAH9140269.1"/>
    <property type="molecule type" value="Genomic_DNA"/>
</dbReference>
<dbReference type="GO" id="GO:0033499">
    <property type="term" value="P:galactose catabolic process via UDP-galactose, Leloir pathway"/>
    <property type="evidence" value="ECO:0007669"/>
    <property type="project" value="TreeGrafter"/>
</dbReference>
<comment type="similarity">
    <text evidence="1">Belongs to the aldose epimerase family.</text>
</comment>
<organism evidence="5 6">
    <name type="scientific">Cuscuta epithymum</name>
    <dbReference type="NCBI Taxonomy" id="186058"/>
    <lineage>
        <taxon>Eukaryota</taxon>
        <taxon>Viridiplantae</taxon>
        <taxon>Streptophyta</taxon>
        <taxon>Embryophyta</taxon>
        <taxon>Tracheophyta</taxon>
        <taxon>Spermatophyta</taxon>
        <taxon>Magnoliopsida</taxon>
        <taxon>eudicotyledons</taxon>
        <taxon>Gunneridae</taxon>
        <taxon>Pentapetalae</taxon>
        <taxon>asterids</taxon>
        <taxon>lamiids</taxon>
        <taxon>Solanales</taxon>
        <taxon>Convolvulaceae</taxon>
        <taxon>Cuscuteae</taxon>
        <taxon>Cuscuta</taxon>
        <taxon>Cuscuta subgen. Cuscuta</taxon>
    </lineage>
</organism>
<keyword evidence="2" id="KW-0413">Isomerase</keyword>
<reference evidence="5" key="1">
    <citation type="submission" date="2022-07" db="EMBL/GenBank/DDBJ databases">
        <authorList>
            <person name="Macas J."/>
            <person name="Novak P."/>
            <person name="Neumann P."/>
        </authorList>
    </citation>
    <scope>NUCLEOTIDE SEQUENCE</scope>
</reference>
<dbReference type="InterPro" id="IPR011013">
    <property type="entry name" value="Gal_mutarotase_sf_dom"/>
</dbReference>
<proteinExistence type="inferred from homology"/>
<sequence>MAAAISPSLLILLGFIVFIGSFSEGSTEEVGIYEIRNGNFSVKITNYGATVISVILPDKNGKLEDVVLGFDSVDDYKNNKAYFGAILGRVANRIGGAKFKLNGTVYKLPANDHGNTLHGGTRGFSYVVWKVEDYKKDHHLTLSYNSSDGEQGFPGELSVKVTYMIIGKNKLILRMKAKVLNKATPVNLASHTYWNLGGHDSGDILSHKIQLFGSKITPLDEQSIPTGAIEPVKGTPYDFLTARVIGSRWDELPGGYDINYVLDSHGFTHLQKAAVIEDRKSSRKLDMWTNQPGDILSHRIRLFSSKTAPLDDQLMPTSAIEPVKGTYSFLKTRVIRSHWDEHTGGYGINYMLDSHGFRHLRKAAVVEDRKSGRKLELWTNQPGVQFYTSNMLNDTKGKGGFVYKKHAALCLETQGFPDAVNHPNFPSQILNPGETYDHVMVFRFTAH</sequence>
<evidence type="ECO:0000256" key="1">
    <source>
        <dbReference type="ARBA" id="ARBA00006206"/>
    </source>
</evidence>
<dbReference type="Gene3D" id="2.70.98.10">
    <property type="match status" value="2"/>
</dbReference>
<keyword evidence="4" id="KW-0732">Signal</keyword>
<dbReference type="GO" id="GO:0006006">
    <property type="term" value="P:glucose metabolic process"/>
    <property type="evidence" value="ECO:0007669"/>
    <property type="project" value="TreeGrafter"/>
</dbReference>